<dbReference type="Proteomes" id="UP000078348">
    <property type="component" value="Unassembled WGS sequence"/>
</dbReference>
<dbReference type="Gene3D" id="2.20.110.10">
    <property type="entry name" value="Histone H3 K4-specific methyltransferase SET7/9 N-terminal domain"/>
    <property type="match status" value="1"/>
</dbReference>
<dbReference type="InterPro" id="IPR032675">
    <property type="entry name" value="LRR_dom_sf"/>
</dbReference>
<keyword evidence="2" id="KW-1185">Reference proteome</keyword>
<organism evidence="1 2">
    <name type="scientific">Blastocystis sp. subtype 1 (strain ATCC 50177 / NandII)</name>
    <dbReference type="NCBI Taxonomy" id="478820"/>
    <lineage>
        <taxon>Eukaryota</taxon>
        <taxon>Sar</taxon>
        <taxon>Stramenopiles</taxon>
        <taxon>Bigyra</taxon>
        <taxon>Opalozoa</taxon>
        <taxon>Opalinata</taxon>
        <taxon>Blastocystidae</taxon>
        <taxon>Blastocystis</taxon>
    </lineage>
</organism>
<proteinExistence type="predicted"/>
<protein>
    <submittedName>
        <fullName evidence="1">Uncharacterized protein</fullName>
    </submittedName>
</protein>
<evidence type="ECO:0000313" key="1">
    <source>
        <dbReference type="EMBL" id="OAO14907.1"/>
    </source>
</evidence>
<dbReference type="AlphaFoldDB" id="A0A196SFI3"/>
<dbReference type="OrthoDB" id="442066at2759"/>
<sequence length="441" mass="51796">MKRNRMDDHSHWMSGIDRRIRNQRLYGKMLLEWKWERTYLLLYQTDEWGWFYEGIAEYPDILVEMSKERVIVADVHRRCFLTIDKENVTWMGHHRVLDLNDDGERWEGDVLHDMPCGWGVLFDKDNAIIYEGFRIGAVNVCYGRSYYSDIHKLEYEGEICEGKRWGRGVQYDRNGKVVFDGEWLNDEHHVEKRTTIVRVNHVMHTLLEDLTVSDECCNGAEWKEFDFCIMSNLRELRVGNGCFGRVETVNLLRLDRLEKVVVGENSFTQHRNGYGKEHSHFCLKECPMLRELRVGRYSFSDYSVCEIESVNRLEVIEMGDLFMDNHNFDHANLPKLRTLVFGQSAFIFCSRAVFENLPELVSIQLGEDAFRFKKDTPTELVMRNLPKLTTLCSMRVNVISFLFPNRVVLENMPSLTMVNLRSNAFSYAKSQTVSSIWIGVD</sequence>
<dbReference type="Gene3D" id="3.80.10.10">
    <property type="entry name" value="Ribonuclease Inhibitor"/>
    <property type="match status" value="1"/>
</dbReference>
<accession>A0A196SFI3</accession>
<dbReference type="SUPFAM" id="SSF52058">
    <property type="entry name" value="L domain-like"/>
    <property type="match status" value="1"/>
</dbReference>
<reference evidence="1 2" key="1">
    <citation type="submission" date="2016-05" db="EMBL/GenBank/DDBJ databases">
        <title>Nuclear genome of Blastocystis sp. subtype 1 NandII.</title>
        <authorList>
            <person name="Gentekaki E."/>
            <person name="Curtis B."/>
            <person name="Stairs C."/>
            <person name="Eme L."/>
            <person name="Herman E."/>
            <person name="Klimes V."/>
            <person name="Arias M.C."/>
            <person name="Elias M."/>
            <person name="Hilliou F."/>
            <person name="Klute M."/>
            <person name="Malik S.-B."/>
            <person name="Pightling A."/>
            <person name="Rachubinski R."/>
            <person name="Salas D."/>
            <person name="Schlacht A."/>
            <person name="Suga H."/>
            <person name="Archibald J."/>
            <person name="Ball S.G."/>
            <person name="Clark G."/>
            <person name="Dacks J."/>
            <person name="Van Der Giezen M."/>
            <person name="Tsaousis A."/>
            <person name="Roger A."/>
        </authorList>
    </citation>
    <scope>NUCLEOTIDE SEQUENCE [LARGE SCALE GENOMIC DNA]</scope>
    <source>
        <strain evidence="2">ATCC 50177 / NandII</strain>
    </source>
</reference>
<gene>
    <name evidence="1" type="ORF">AV274_3416</name>
</gene>
<evidence type="ECO:0000313" key="2">
    <source>
        <dbReference type="Proteomes" id="UP000078348"/>
    </source>
</evidence>
<dbReference type="SUPFAM" id="SSF82185">
    <property type="entry name" value="Histone H3 K4-specific methyltransferase SET7/9 N-terminal domain"/>
    <property type="match status" value="1"/>
</dbReference>
<comment type="caution">
    <text evidence="1">The sequence shown here is derived from an EMBL/GenBank/DDBJ whole genome shotgun (WGS) entry which is preliminary data.</text>
</comment>
<dbReference type="EMBL" id="LXWW01000202">
    <property type="protein sequence ID" value="OAO14907.1"/>
    <property type="molecule type" value="Genomic_DNA"/>
</dbReference>
<name>A0A196SFI3_BLAHN</name>